<proteinExistence type="predicted"/>
<sequence length="52" mass="6186">MVSYNINFSRNINLILQEREGQHLFLSPHYNLMSLDVICRQPRTSFRYSALV</sequence>
<dbReference type="Proteomes" id="UP001233999">
    <property type="component" value="Unassembled WGS sequence"/>
</dbReference>
<evidence type="ECO:0000313" key="1">
    <source>
        <dbReference type="EMBL" id="KAJ9593520.1"/>
    </source>
</evidence>
<protein>
    <submittedName>
        <fullName evidence="1">Uncharacterized protein</fullName>
    </submittedName>
</protein>
<dbReference type="AlphaFoldDB" id="A0AAD8A7C5"/>
<comment type="caution">
    <text evidence="1">The sequence shown here is derived from an EMBL/GenBank/DDBJ whole genome shotgun (WGS) entry which is preliminary data.</text>
</comment>
<evidence type="ECO:0000313" key="2">
    <source>
        <dbReference type="Proteomes" id="UP001233999"/>
    </source>
</evidence>
<feature type="non-terminal residue" evidence="1">
    <location>
        <position position="1"/>
    </location>
</feature>
<reference evidence="1" key="2">
    <citation type="submission" date="2023-05" db="EMBL/GenBank/DDBJ databases">
        <authorList>
            <person name="Fouks B."/>
        </authorList>
    </citation>
    <scope>NUCLEOTIDE SEQUENCE</scope>
    <source>
        <strain evidence="1">Stay&amp;Tobe</strain>
        <tissue evidence="1">Testes</tissue>
    </source>
</reference>
<accession>A0AAD8A7C5</accession>
<dbReference type="EMBL" id="JASPKZ010003432">
    <property type="protein sequence ID" value="KAJ9593520.1"/>
    <property type="molecule type" value="Genomic_DNA"/>
</dbReference>
<keyword evidence="2" id="KW-1185">Reference proteome</keyword>
<reference evidence="1" key="1">
    <citation type="journal article" date="2023" name="IScience">
        <title>Live-bearing cockroach genome reveals convergent evolutionary mechanisms linked to viviparity in insects and beyond.</title>
        <authorList>
            <person name="Fouks B."/>
            <person name="Harrison M.C."/>
            <person name="Mikhailova A.A."/>
            <person name="Marchal E."/>
            <person name="English S."/>
            <person name="Carruthers M."/>
            <person name="Jennings E.C."/>
            <person name="Chiamaka E.L."/>
            <person name="Frigard R.A."/>
            <person name="Pippel M."/>
            <person name="Attardo G.M."/>
            <person name="Benoit J.B."/>
            <person name="Bornberg-Bauer E."/>
            <person name="Tobe S.S."/>
        </authorList>
    </citation>
    <scope>NUCLEOTIDE SEQUENCE</scope>
    <source>
        <strain evidence="1">Stay&amp;Tobe</strain>
    </source>
</reference>
<name>A0AAD8A7C5_DIPPU</name>
<gene>
    <name evidence="1" type="ORF">L9F63_014913</name>
</gene>
<organism evidence="1 2">
    <name type="scientific">Diploptera punctata</name>
    <name type="common">Pacific beetle cockroach</name>
    <dbReference type="NCBI Taxonomy" id="6984"/>
    <lineage>
        <taxon>Eukaryota</taxon>
        <taxon>Metazoa</taxon>
        <taxon>Ecdysozoa</taxon>
        <taxon>Arthropoda</taxon>
        <taxon>Hexapoda</taxon>
        <taxon>Insecta</taxon>
        <taxon>Pterygota</taxon>
        <taxon>Neoptera</taxon>
        <taxon>Polyneoptera</taxon>
        <taxon>Dictyoptera</taxon>
        <taxon>Blattodea</taxon>
        <taxon>Blaberoidea</taxon>
        <taxon>Blaberidae</taxon>
        <taxon>Diplopterinae</taxon>
        <taxon>Diploptera</taxon>
    </lineage>
</organism>
<feature type="non-terminal residue" evidence="1">
    <location>
        <position position="52"/>
    </location>
</feature>